<name>B7QDZ1_IXOSC</name>
<dbReference type="VEuPathDB" id="VectorBase:ISCW012043"/>
<dbReference type="VEuPathDB" id="VectorBase:ISCI012043"/>
<dbReference type="AlphaFoldDB" id="B7QDZ1"/>
<evidence type="ECO:0000313" key="3">
    <source>
        <dbReference type="EnsemblMetazoa" id="ISCW012043-PA"/>
    </source>
</evidence>
<dbReference type="EMBL" id="ABJB010725431">
    <property type="status" value="NOT_ANNOTATED_CDS"/>
    <property type="molecule type" value="Genomic_DNA"/>
</dbReference>
<reference evidence="3" key="2">
    <citation type="submission" date="2020-05" db="UniProtKB">
        <authorList>
            <consortium name="EnsemblMetazoa"/>
        </authorList>
    </citation>
    <scope>IDENTIFICATION</scope>
    <source>
        <strain evidence="3">wikel</strain>
    </source>
</reference>
<dbReference type="EMBL" id="DS917093">
    <property type="protein sequence ID" value="EEC17063.1"/>
    <property type="molecule type" value="Genomic_DNA"/>
</dbReference>
<gene>
    <name evidence="2" type="ORF">IscW_ISCW012043</name>
</gene>
<evidence type="ECO:0000313" key="4">
    <source>
        <dbReference type="Proteomes" id="UP000001555"/>
    </source>
</evidence>
<accession>B7QDZ1</accession>
<dbReference type="EMBL" id="ABJB010087264">
    <property type="status" value="NOT_ANNOTATED_CDS"/>
    <property type="molecule type" value="Genomic_DNA"/>
</dbReference>
<keyword evidence="4" id="KW-1185">Reference proteome</keyword>
<proteinExistence type="predicted"/>
<reference evidence="2 4" key="1">
    <citation type="submission" date="2008-03" db="EMBL/GenBank/DDBJ databases">
        <title>Annotation of Ixodes scapularis.</title>
        <authorList>
            <consortium name="Ixodes scapularis Genome Project Consortium"/>
            <person name="Caler E."/>
            <person name="Hannick L.I."/>
            <person name="Bidwell S."/>
            <person name="Joardar V."/>
            <person name="Thiagarajan M."/>
            <person name="Amedeo P."/>
            <person name="Galinsky K.J."/>
            <person name="Schobel S."/>
            <person name="Inman J."/>
            <person name="Hostetler J."/>
            <person name="Miller J."/>
            <person name="Hammond M."/>
            <person name="Megy K."/>
            <person name="Lawson D."/>
            <person name="Kodira C."/>
            <person name="Sutton G."/>
            <person name="Meyer J."/>
            <person name="Hill C.A."/>
            <person name="Birren B."/>
            <person name="Nene V."/>
            <person name="Collins F."/>
            <person name="Alarcon-Chaidez F."/>
            <person name="Wikel S."/>
            <person name="Strausberg R."/>
        </authorList>
    </citation>
    <scope>NUCLEOTIDE SEQUENCE [LARGE SCALE GENOMIC DNA]</scope>
    <source>
        <strain evidence="4">Wikel</strain>
        <strain evidence="2">Wikel colony</strain>
    </source>
</reference>
<protein>
    <submittedName>
        <fullName evidence="2 3">Uncharacterized protein</fullName>
    </submittedName>
</protein>
<organism>
    <name type="scientific">Ixodes scapularis</name>
    <name type="common">Black-legged tick</name>
    <name type="synonym">Deer tick</name>
    <dbReference type="NCBI Taxonomy" id="6945"/>
    <lineage>
        <taxon>Eukaryota</taxon>
        <taxon>Metazoa</taxon>
        <taxon>Ecdysozoa</taxon>
        <taxon>Arthropoda</taxon>
        <taxon>Chelicerata</taxon>
        <taxon>Arachnida</taxon>
        <taxon>Acari</taxon>
        <taxon>Parasitiformes</taxon>
        <taxon>Ixodida</taxon>
        <taxon>Ixodoidea</taxon>
        <taxon>Ixodidae</taxon>
        <taxon>Ixodinae</taxon>
        <taxon>Ixodes</taxon>
    </lineage>
</organism>
<dbReference type="PaxDb" id="6945-B7QDZ1"/>
<evidence type="ECO:0000256" key="1">
    <source>
        <dbReference type="SAM" id="SignalP"/>
    </source>
</evidence>
<dbReference type="InParanoid" id="B7QDZ1"/>
<feature type="signal peptide" evidence="1">
    <location>
        <begin position="1"/>
        <end position="30"/>
    </location>
</feature>
<dbReference type="HOGENOM" id="CLU_558119_0_0_1"/>
<dbReference type="EnsemblMetazoa" id="ISCW012043-RA">
    <property type="protein sequence ID" value="ISCW012043-PA"/>
    <property type="gene ID" value="ISCW012043"/>
</dbReference>
<evidence type="ECO:0000313" key="2">
    <source>
        <dbReference type="EMBL" id="EEC17063.1"/>
    </source>
</evidence>
<sequence length="489" mass="50624">MSGSPGLFGLGTIADISVLAVTMLAVDCSAGNTSDGSSRATSMEAAATGKRIASSSFSIRYPSGCIMIGAIGRTCFITSVISTFSSLVLSFSTIAKSVVQPSSFSPKSAFGCTNICSPVSIFSSCLVAPISVRAPVDGSTIACIRFSTSKTRFSSAFTYSSFRPAPIFVRSPVEGAKDVVIISSSTLELPVVGRAAPISVRSPVDGPTIACIRSSTSKTRFSSAFTYSSFRPASIFVRLPVEGAKDVVTISSSTLELPVVGRAASISVRSPVDGPTIACIRSSTSKTRFSSAFPYSSFRPAPIFVRSPVEGAKDVVTISSSTLELPVVGRDAPISVRSPVDGPTIACIRSSTSKTRFSSAFTYSSFPCSPPLSATTSARYGFGVSCPDLMMSAFSPPAFSTSVSSTSVSSVLESGVLKIIRGSASSSVLIDSSSSSSTLSTSARFKASCSSRGKLSRGLDNVFELFKPSSALDLMDNADGVLLDSEEDV</sequence>
<keyword evidence="1" id="KW-0732">Signal</keyword>
<dbReference type="Proteomes" id="UP000001555">
    <property type="component" value="Unassembled WGS sequence"/>
</dbReference>
<feature type="chain" id="PRO_5014568301" evidence="1">
    <location>
        <begin position="31"/>
        <end position="489"/>
    </location>
</feature>